<evidence type="ECO:0000256" key="3">
    <source>
        <dbReference type="ARBA" id="ARBA00022782"/>
    </source>
</evidence>
<dbReference type="GO" id="GO:0007423">
    <property type="term" value="P:sensory organ development"/>
    <property type="evidence" value="ECO:0007669"/>
    <property type="project" value="TreeGrafter"/>
</dbReference>
<dbReference type="Pfam" id="PF00010">
    <property type="entry name" value="HLH"/>
    <property type="match status" value="1"/>
</dbReference>
<evidence type="ECO:0000256" key="4">
    <source>
        <dbReference type="ARBA" id="ARBA00022902"/>
    </source>
</evidence>
<evidence type="ECO:0000256" key="6">
    <source>
        <dbReference type="SAM" id="MobiDB-lite"/>
    </source>
</evidence>
<evidence type="ECO:0000313" key="8">
    <source>
        <dbReference type="EMBL" id="CAD6187218.1"/>
    </source>
</evidence>
<accession>A0A8S1GXD8</accession>
<keyword evidence="9" id="KW-1185">Reference proteome</keyword>
<keyword evidence="4" id="KW-0524">Neurogenesis</keyword>
<comment type="caution">
    <text evidence="8">The sequence shown here is derived from an EMBL/GenBank/DDBJ whole genome shotgun (WGS) entry which is preliminary data.</text>
</comment>
<dbReference type="GO" id="GO:0045944">
    <property type="term" value="P:positive regulation of transcription by RNA polymerase II"/>
    <property type="evidence" value="ECO:0007669"/>
    <property type="project" value="TreeGrafter"/>
</dbReference>
<name>A0A8S1GXD8_9PELO</name>
<dbReference type="PANTHER" id="PTHR19290:SF162">
    <property type="entry name" value="TRANSCRIPTION FACTOR ATOH7"/>
    <property type="match status" value="1"/>
</dbReference>
<keyword evidence="5" id="KW-0539">Nucleus</keyword>
<keyword evidence="3" id="KW-0221">Differentiation</keyword>
<sequence>MDWTEGFNPYQIYMPTGSHSFPCSESSLSLSAMSTPMQSPNFPPGFSLGDANLDKKKNRRYKTPSPQLLRRRRSAANERERKRMNTLNVAYDKLRTVLPVLDTGKKLSKFETLQLAQKYIECLAGILKDQPTEQTKKSSKCVFKPEPHC</sequence>
<proteinExistence type="predicted"/>
<dbReference type="PANTHER" id="PTHR19290">
    <property type="entry name" value="BASIC HELIX-LOOP-HELIX PROTEIN NEUROGENIN-RELATED"/>
    <property type="match status" value="1"/>
</dbReference>
<organism evidence="8 9">
    <name type="scientific">Caenorhabditis auriculariae</name>
    <dbReference type="NCBI Taxonomy" id="2777116"/>
    <lineage>
        <taxon>Eukaryota</taxon>
        <taxon>Metazoa</taxon>
        <taxon>Ecdysozoa</taxon>
        <taxon>Nematoda</taxon>
        <taxon>Chromadorea</taxon>
        <taxon>Rhabditida</taxon>
        <taxon>Rhabditina</taxon>
        <taxon>Rhabditomorpha</taxon>
        <taxon>Rhabditoidea</taxon>
        <taxon>Rhabditidae</taxon>
        <taxon>Peloderinae</taxon>
        <taxon>Caenorhabditis</taxon>
    </lineage>
</organism>
<dbReference type="GO" id="GO:0070888">
    <property type="term" value="F:E-box binding"/>
    <property type="evidence" value="ECO:0007669"/>
    <property type="project" value="TreeGrafter"/>
</dbReference>
<dbReference type="Gene3D" id="4.10.280.10">
    <property type="entry name" value="Helix-loop-helix DNA-binding domain"/>
    <property type="match status" value="1"/>
</dbReference>
<feature type="region of interest" description="Disordered" evidence="6">
    <location>
        <begin position="32"/>
        <end position="80"/>
    </location>
</feature>
<comment type="subcellular location">
    <subcellularLocation>
        <location evidence="1">Nucleus</location>
    </subcellularLocation>
</comment>
<dbReference type="GO" id="GO:0061564">
    <property type="term" value="P:axon development"/>
    <property type="evidence" value="ECO:0007669"/>
    <property type="project" value="TreeGrafter"/>
</dbReference>
<dbReference type="InterPro" id="IPR050359">
    <property type="entry name" value="bHLH_transcription_factors"/>
</dbReference>
<dbReference type="CDD" id="cd11430">
    <property type="entry name" value="bHLH_TS_ATOH1_like"/>
    <property type="match status" value="1"/>
</dbReference>
<evidence type="ECO:0000256" key="1">
    <source>
        <dbReference type="ARBA" id="ARBA00004123"/>
    </source>
</evidence>
<evidence type="ECO:0000256" key="2">
    <source>
        <dbReference type="ARBA" id="ARBA00022473"/>
    </source>
</evidence>
<dbReference type="SMART" id="SM00353">
    <property type="entry name" value="HLH"/>
    <property type="match status" value="1"/>
</dbReference>
<dbReference type="EMBL" id="CAJGYM010000006">
    <property type="protein sequence ID" value="CAD6187218.1"/>
    <property type="molecule type" value="Genomic_DNA"/>
</dbReference>
<gene>
    <name evidence="8" type="ORF">CAUJ_LOCUS3137</name>
</gene>
<dbReference type="GO" id="GO:0005634">
    <property type="term" value="C:nucleus"/>
    <property type="evidence" value="ECO:0007669"/>
    <property type="project" value="UniProtKB-SubCell"/>
</dbReference>
<protein>
    <recommendedName>
        <fullName evidence="7">BHLH domain-containing protein</fullName>
    </recommendedName>
</protein>
<evidence type="ECO:0000313" key="9">
    <source>
        <dbReference type="Proteomes" id="UP000835052"/>
    </source>
</evidence>
<evidence type="ECO:0000259" key="7">
    <source>
        <dbReference type="PROSITE" id="PS50888"/>
    </source>
</evidence>
<dbReference type="Proteomes" id="UP000835052">
    <property type="component" value="Unassembled WGS sequence"/>
</dbReference>
<evidence type="ECO:0000256" key="5">
    <source>
        <dbReference type="ARBA" id="ARBA00023242"/>
    </source>
</evidence>
<dbReference type="GO" id="GO:0046983">
    <property type="term" value="F:protein dimerization activity"/>
    <property type="evidence" value="ECO:0007669"/>
    <property type="project" value="InterPro"/>
</dbReference>
<keyword evidence="2" id="KW-0217">Developmental protein</keyword>
<dbReference type="GO" id="GO:0000981">
    <property type="term" value="F:DNA-binding transcription factor activity, RNA polymerase II-specific"/>
    <property type="evidence" value="ECO:0007669"/>
    <property type="project" value="TreeGrafter"/>
</dbReference>
<dbReference type="AlphaFoldDB" id="A0A8S1GXD8"/>
<dbReference type="InterPro" id="IPR036638">
    <property type="entry name" value="HLH_DNA-bd_sf"/>
</dbReference>
<feature type="domain" description="BHLH" evidence="7">
    <location>
        <begin position="71"/>
        <end position="123"/>
    </location>
</feature>
<dbReference type="SUPFAM" id="SSF47459">
    <property type="entry name" value="HLH, helix-loop-helix DNA-binding domain"/>
    <property type="match status" value="1"/>
</dbReference>
<reference evidence="8" key="1">
    <citation type="submission" date="2020-10" db="EMBL/GenBank/DDBJ databases">
        <authorList>
            <person name="Kikuchi T."/>
        </authorList>
    </citation>
    <scope>NUCLEOTIDE SEQUENCE</scope>
    <source>
        <strain evidence="8">NKZ352</strain>
    </source>
</reference>
<dbReference type="OrthoDB" id="6161578at2759"/>
<dbReference type="PROSITE" id="PS50888">
    <property type="entry name" value="BHLH"/>
    <property type="match status" value="1"/>
</dbReference>
<dbReference type="InterPro" id="IPR011598">
    <property type="entry name" value="bHLH_dom"/>
</dbReference>